<feature type="non-terminal residue" evidence="1">
    <location>
        <position position="1"/>
    </location>
</feature>
<dbReference type="EMBL" id="ML143413">
    <property type="protein sequence ID" value="TBU29445.1"/>
    <property type="molecule type" value="Genomic_DNA"/>
</dbReference>
<sequence length="61" mass="7136">TPAQHSASVGQMLPRQLLRPPEREYVFLFEFLEVASTNHMRDWEVSYLPGPISQRFTYLVV</sequence>
<dbReference type="Proteomes" id="UP000292957">
    <property type="component" value="Unassembled WGS sequence"/>
</dbReference>
<protein>
    <submittedName>
        <fullName evidence="1">Uncharacterized protein</fullName>
    </submittedName>
</protein>
<proteinExistence type="predicted"/>
<reference evidence="1" key="1">
    <citation type="submission" date="2019-01" db="EMBL/GenBank/DDBJ databases">
        <title>Draft genome sequences of three monokaryotic isolates of the white-rot basidiomycete fungus Dichomitus squalens.</title>
        <authorList>
            <consortium name="DOE Joint Genome Institute"/>
            <person name="Lopez S.C."/>
            <person name="Andreopoulos B."/>
            <person name="Pangilinan J."/>
            <person name="Lipzen A."/>
            <person name="Riley R."/>
            <person name="Ahrendt S."/>
            <person name="Ng V."/>
            <person name="Barry K."/>
            <person name="Daum C."/>
            <person name="Grigoriev I.V."/>
            <person name="Hilden K.S."/>
            <person name="Makela M.R."/>
            <person name="de Vries R.P."/>
        </authorList>
    </citation>
    <scope>NUCLEOTIDE SEQUENCE [LARGE SCALE GENOMIC DNA]</scope>
    <source>
        <strain evidence="1">OM18370.1</strain>
    </source>
</reference>
<name>A0A4Q9MPJ7_9APHY</name>
<accession>A0A4Q9MPJ7</accession>
<feature type="non-terminal residue" evidence="1">
    <location>
        <position position="61"/>
    </location>
</feature>
<organism evidence="1">
    <name type="scientific">Dichomitus squalens</name>
    <dbReference type="NCBI Taxonomy" id="114155"/>
    <lineage>
        <taxon>Eukaryota</taxon>
        <taxon>Fungi</taxon>
        <taxon>Dikarya</taxon>
        <taxon>Basidiomycota</taxon>
        <taxon>Agaricomycotina</taxon>
        <taxon>Agaricomycetes</taxon>
        <taxon>Polyporales</taxon>
        <taxon>Polyporaceae</taxon>
        <taxon>Dichomitus</taxon>
    </lineage>
</organism>
<dbReference type="AlphaFoldDB" id="A0A4Q9MPJ7"/>
<evidence type="ECO:0000313" key="1">
    <source>
        <dbReference type="EMBL" id="TBU29445.1"/>
    </source>
</evidence>
<gene>
    <name evidence="1" type="ORF">BD311DRAFT_756686</name>
</gene>